<evidence type="ECO:0000313" key="2">
    <source>
        <dbReference type="Proteomes" id="UP000283841"/>
    </source>
</evidence>
<keyword evidence="2" id="KW-1185">Reference proteome</keyword>
<protein>
    <submittedName>
        <fullName evidence="1">Uncharacterized protein</fullName>
    </submittedName>
</protein>
<evidence type="ECO:0000313" key="1">
    <source>
        <dbReference type="EMBL" id="RWQ95306.1"/>
    </source>
</evidence>
<organism evidence="1 2">
    <name type="scientific">Byssochlamys spectabilis</name>
    <name type="common">Paecilomyces variotii</name>
    <dbReference type="NCBI Taxonomy" id="264951"/>
    <lineage>
        <taxon>Eukaryota</taxon>
        <taxon>Fungi</taxon>
        <taxon>Dikarya</taxon>
        <taxon>Ascomycota</taxon>
        <taxon>Pezizomycotina</taxon>
        <taxon>Eurotiomycetes</taxon>
        <taxon>Eurotiomycetidae</taxon>
        <taxon>Eurotiales</taxon>
        <taxon>Thermoascaceae</taxon>
        <taxon>Paecilomyces</taxon>
    </lineage>
</organism>
<sequence length="106" mass="11864">MSSCVDGGVFILTTAISLLQESLYFVEYSKDSSMAPGIDTEPVPEENKMEDVHRYNPQTSNRKKYNHNNLGLIHLFVICLELVCKSSMCFSLGGRDTICLKARSLL</sequence>
<dbReference type="EMBL" id="RCNU01000006">
    <property type="protein sequence ID" value="RWQ95306.1"/>
    <property type="molecule type" value="Genomic_DNA"/>
</dbReference>
<dbReference type="RefSeq" id="XP_028484951.1">
    <property type="nucleotide sequence ID" value="XM_028630780.1"/>
</dbReference>
<proteinExistence type="predicted"/>
<dbReference type="AlphaFoldDB" id="A0A443HU07"/>
<accession>A0A443HU07</accession>
<dbReference type="VEuPathDB" id="FungiDB:C8Q69DRAFT_469673"/>
<comment type="caution">
    <text evidence="1">The sequence shown here is derived from an EMBL/GenBank/DDBJ whole genome shotgun (WGS) entry which is preliminary data.</text>
</comment>
<dbReference type="Proteomes" id="UP000283841">
    <property type="component" value="Unassembled WGS sequence"/>
</dbReference>
<gene>
    <name evidence="1" type="ORF">C8Q69DRAFT_469673</name>
</gene>
<name>A0A443HU07_BYSSP</name>
<dbReference type="GeneID" id="39600057"/>
<reference evidence="1 2" key="1">
    <citation type="journal article" date="2018" name="Front. Microbiol.">
        <title>Genomic and genetic insights into a cosmopolitan fungus, Paecilomyces variotii (Eurotiales).</title>
        <authorList>
            <person name="Urquhart A.S."/>
            <person name="Mondo S.J."/>
            <person name="Makela M.R."/>
            <person name="Hane J.K."/>
            <person name="Wiebenga A."/>
            <person name="He G."/>
            <person name="Mihaltcheva S."/>
            <person name="Pangilinan J."/>
            <person name="Lipzen A."/>
            <person name="Barry K."/>
            <person name="de Vries R.P."/>
            <person name="Grigoriev I.V."/>
            <person name="Idnurm A."/>
        </authorList>
    </citation>
    <scope>NUCLEOTIDE SEQUENCE [LARGE SCALE GENOMIC DNA]</scope>
    <source>
        <strain evidence="1 2">CBS 101075</strain>
    </source>
</reference>